<keyword evidence="7" id="KW-1185">Reference proteome</keyword>
<dbReference type="PANTHER" id="PTHR42852:SF6">
    <property type="entry name" value="THIOL:DISULFIDE INTERCHANGE PROTEIN DSBE"/>
    <property type="match status" value="1"/>
</dbReference>
<feature type="domain" description="Thioredoxin" evidence="5">
    <location>
        <begin position="234"/>
        <end position="372"/>
    </location>
</feature>
<name>A0ABW5LBE0_9FLAO</name>
<keyword evidence="4" id="KW-0676">Redox-active center</keyword>
<dbReference type="Proteomes" id="UP001597319">
    <property type="component" value="Unassembled WGS sequence"/>
</dbReference>
<evidence type="ECO:0000313" key="6">
    <source>
        <dbReference type="EMBL" id="MFD2561752.1"/>
    </source>
</evidence>
<dbReference type="PROSITE" id="PS51352">
    <property type="entry name" value="THIOREDOXIN_2"/>
    <property type="match status" value="1"/>
</dbReference>
<reference evidence="7" key="1">
    <citation type="journal article" date="2019" name="Int. J. Syst. Evol. Microbiol.">
        <title>The Global Catalogue of Microorganisms (GCM) 10K type strain sequencing project: providing services to taxonomists for standard genome sequencing and annotation.</title>
        <authorList>
            <consortium name="The Broad Institute Genomics Platform"/>
            <consortium name="The Broad Institute Genome Sequencing Center for Infectious Disease"/>
            <person name="Wu L."/>
            <person name="Ma J."/>
        </authorList>
    </citation>
    <scope>NUCLEOTIDE SEQUENCE [LARGE SCALE GENOMIC DNA]</scope>
    <source>
        <strain evidence="7">KCTC 52274</strain>
    </source>
</reference>
<gene>
    <name evidence="6" type="ORF">ACFSR1_03655</name>
</gene>
<organism evidence="6 7">
    <name type="scientific">Aquimarina rubra</name>
    <dbReference type="NCBI Taxonomy" id="1920033"/>
    <lineage>
        <taxon>Bacteria</taxon>
        <taxon>Pseudomonadati</taxon>
        <taxon>Bacteroidota</taxon>
        <taxon>Flavobacteriia</taxon>
        <taxon>Flavobacteriales</taxon>
        <taxon>Flavobacteriaceae</taxon>
        <taxon>Aquimarina</taxon>
    </lineage>
</organism>
<evidence type="ECO:0000256" key="2">
    <source>
        <dbReference type="ARBA" id="ARBA00022748"/>
    </source>
</evidence>
<sequence length="372" mass="42204">MKLKLFTVIVLLTILFSCNKKNKASENLKERVNGYTISGTIPDIPDSTLVYLSKPVGGTQTSWIINNSFEFQGSEDEPTIAYLVIEGYRNGGFAPVWLENTDITINANKNAVKNADIIGSPTQKEQDVFNKRVDKISNEQVKLYSLMGNDQLQPQLRDSILIAIDSLEKQRITVSKDFIKEFPKSYVSTNILALSKMIWNKQDIRDSYALLSEEIKNSKQGKTIAYFLSLPDKPEIGQKYVDFMQADQNGNEVKLSDIKGKYILVEFWSSWCVPCRKSNPKLVENYRQYKDQGFEIIGVSLDEDKKAWIKAIKDDDLPWTQVSDLKGFNNEAALIYGVNAIPDNFIIDSEGVIVARTLRGILLEDKLKELFN</sequence>
<dbReference type="CDD" id="cd02966">
    <property type="entry name" value="TlpA_like_family"/>
    <property type="match status" value="1"/>
</dbReference>
<keyword evidence="3" id="KW-1015">Disulfide bond</keyword>
<dbReference type="InterPro" id="IPR036249">
    <property type="entry name" value="Thioredoxin-like_sf"/>
</dbReference>
<dbReference type="PROSITE" id="PS51257">
    <property type="entry name" value="PROKAR_LIPOPROTEIN"/>
    <property type="match status" value="1"/>
</dbReference>
<accession>A0ABW5LBE0</accession>
<dbReference type="Pfam" id="PF14289">
    <property type="entry name" value="DUF4369"/>
    <property type="match status" value="1"/>
</dbReference>
<evidence type="ECO:0000259" key="5">
    <source>
        <dbReference type="PROSITE" id="PS51352"/>
    </source>
</evidence>
<dbReference type="PROSITE" id="PS00194">
    <property type="entry name" value="THIOREDOXIN_1"/>
    <property type="match status" value="1"/>
</dbReference>
<evidence type="ECO:0000256" key="1">
    <source>
        <dbReference type="ARBA" id="ARBA00004196"/>
    </source>
</evidence>
<dbReference type="InterPro" id="IPR017937">
    <property type="entry name" value="Thioredoxin_CS"/>
</dbReference>
<evidence type="ECO:0000256" key="3">
    <source>
        <dbReference type="ARBA" id="ARBA00023157"/>
    </source>
</evidence>
<proteinExistence type="predicted"/>
<dbReference type="SUPFAM" id="SSF52833">
    <property type="entry name" value="Thioredoxin-like"/>
    <property type="match status" value="1"/>
</dbReference>
<evidence type="ECO:0000313" key="7">
    <source>
        <dbReference type="Proteomes" id="UP001597319"/>
    </source>
</evidence>
<keyword evidence="2" id="KW-0201">Cytochrome c-type biogenesis</keyword>
<dbReference type="InterPro" id="IPR025380">
    <property type="entry name" value="DUF4369"/>
</dbReference>
<dbReference type="Pfam" id="PF00578">
    <property type="entry name" value="AhpC-TSA"/>
    <property type="match status" value="1"/>
</dbReference>
<comment type="caution">
    <text evidence="6">The sequence shown here is derived from an EMBL/GenBank/DDBJ whole genome shotgun (WGS) entry which is preliminary data.</text>
</comment>
<evidence type="ECO:0000256" key="4">
    <source>
        <dbReference type="ARBA" id="ARBA00023284"/>
    </source>
</evidence>
<protein>
    <submittedName>
        <fullName evidence="6">Redoxin domain-containing protein</fullName>
    </submittedName>
</protein>
<dbReference type="PANTHER" id="PTHR42852">
    <property type="entry name" value="THIOL:DISULFIDE INTERCHANGE PROTEIN DSBE"/>
    <property type="match status" value="1"/>
</dbReference>
<dbReference type="InterPro" id="IPR013766">
    <property type="entry name" value="Thioredoxin_domain"/>
</dbReference>
<dbReference type="EMBL" id="JBHULE010000004">
    <property type="protein sequence ID" value="MFD2561752.1"/>
    <property type="molecule type" value="Genomic_DNA"/>
</dbReference>
<dbReference type="Gene3D" id="3.40.30.10">
    <property type="entry name" value="Glutaredoxin"/>
    <property type="match status" value="1"/>
</dbReference>
<dbReference type="InterPro" id="IPR050553">
    <property type="entry name" value="Thioredoxin_ResA/DsbE_sf"/>
</dbReference>
<comment type="subcellular location">
    <subcellularLocation>
        <location evidence="1">Cell envelope</location>
    </subcellularLocation>
</comment>
<dbReference type="RefSeq" id="WP_378289747.1">
    <property type="nucleotide sequence ID" value="NZ_JBHULE010000004.1"/>
</dbReference>
<dbReference type="InterPro" id="IPR000866">
    <property type="entry name" value="AhpC/TSA"/>
</dbReference>